<protein>
    <submittedName>
        <fullName evidence="1">Uncharacterized protein</fullName>
    </submittedName>
</protein>
<evidence type="ECO:0000313" key="1">
    <source>
        <dbReference type="EMBL" id="KAI3688720.1"/>
    </source>
</evidence>
<dbReference type="EMBL" id="CM042017">
    <property type="protein sequence ID" value="KAI3688720.1"/>
    <property type="molecule type" value="Genomic_DNA"/>
</dbReference>
<organism evidence="1 2">
    <name type="scientific">Cichorium intybus</name>
    <name type="common">Chicory</name>
    <dbReference type="NCBI Taxonomy" id="13427"/>
    <lineage>
        <taxon>Eukaryota</taxon>
        <taxon>Viridiplantae</taxon>
        <taxon>Streptophyta</taxon>
        <taxon>Embryophyta</taxon>
        <taxon>Tracheophyta</taxon>
        <taxon>Spermatophyta</taxon>
        <taxon>Magnoliopsida</taxon>
        <taxon>eudicotyledons</taxon>
        <taxon>Gunneridae</taxon>
        <taxon>Pentapetalae</taxon>
        <taxon>asterids</taxon>
        <taxon>campanulids</taxon>
        <taxon>Asterales</taxon>
        <taxon>Asteraceae</taxon>
        <taxon>Cichorioideae</taxon>
        <taxon>Cichorieae</taxon>
        <taxon>Cichoriinae</taxon>
        <taxon>Cichorium</taxon>
    </lineage>
</organism>
<accession>A0ACB8YXH9</accession>
<name>A0ACB8YXH9_CICIN</name>
<sequence length="715" mass="78271">MVVVRRQSSNKKSENEVRSDLFAVMTGIYVPVISGTRDSYARWKKTIYNILLIYKIPLPSINLTITHPSTQSPTFYTHIHRQIKMDKRVKLKICCFLFVLLSSISFSLVQATPPGVANLSKSNPFSPKSSITRYWKTQISNRIPIPSFLLSKASPLSPLEFSLFTKLASNHSLSSHLPSFCSSANLCCFSDSTAITSGRLKDSNFAVYDSSKRFSTYGSSHIGGADTFKNYSENINFASSGFARYSGVSTGHHEGFTSYATDANVANSNFTSYASDATGGNGDFTSYMPRVNVPDLRFASYSANGNNHGMSFKSYVDDTNSGNQQFMNYAKNGNGVPVGFTGYGDTSNVIGSTFSHYAELANGANDTFKAYSSNANNPKNDFRSYSGNTGNAGSDTFVSYRDGANSGTDSFSSYGRKSNSGKTNFVNYGKSFNPGFDSFREYGKGSTGQTTGFSIYALNTTFKDYTKTGVTFGQYTKPSKEGLTKVSGNSVNKWSEPVKFFREKMLKKGTVMMMPDIVDKMPKRSFLPRAITSKLPFATDKLSDVKEVFQAMDNSVLERVVANTLLECERAPSRGETKQCVGSIEDMIDFAVSVLGHDVVARTTENVSGSKKEVMIGEVKGVNGGKLTKSVSCHQSLYPYLLYYCHSVPKVRVYVADILDVHSKTKINTGVAICHIDTSAWSPGHGAFVALGSGPGLIEVCHWIFENDLTWTTSD</sequence>
<reference evidence="1 2" key="2">
    <citation type="journal article" date="2022" name="Mol. Ecol. Resour.">
        <title>The genomes of chicory, endive, great burdock and yacon provide insights into Asteraceae paleo-polyploidization history and plant inulin production.</title>
        <authorList>
            <person name="Fan W."/>
            <person name="Wang S."/>
            <person name="Wang H."/>
            <person name="Wang A."/>
            <person name="Jiang F."/>
            <person name="Liu H."/>
            <person name="Zhao H."/>
            <person name="Xu D."/>
            <person name="Zhang Y."/>
        </authorList>
    </citation>
    <scope>NUCLEOTIDE SEQUENCE [LARGE SCALE GENOMIC DNA]</scope>
    <source>
        <strain evidence="2">cv. Punajuju</strain>
        <tissue evidence="1">Leaves</tissue>
    </source>
</reference>
<comment type="caution">
    <text evidence="1">The sequence shown here is derived from an EMBL/GenBank/DDBJ whole genome shotgun (WGS) entry which is preliminary data.</text>
</comment>
<dbReference type="Proteomes" id="UP001055811">
    <property type="component" value="Linkage Group LG09"/>
</dbReference>
<gene>
    <name evidence="1" type="ORF">L2E82_46507</name>
</gene>
<reference evidence="2" key="1">
    <citation type="journal article" date="2022" name="Mol. Ecol. Resour.">
        <title>The genomes of chicory, endive, great burdock and yacon provide insights into Asteraceae palaeo-polyploidization history and plant inulin production.</title>
        <authorList>
            <person name="Fan W."/>
            <person name="Wang S."/>
            <person name="Wang H."/>
            <person name="Wang A."/>
            <person name="Jiang F."/>
            <person name="Liu H."/>
            <person name="Zhao H."/>
            <person name="Xu D."/>
            <person name="Zhang Y."/>
        </authorList>
    </citation>
    <scope>NUCLEOTIDE SEQUENCE [LARGE SCALE GENOMIC DNA]</scope>
    <source>
        <strain evidence="2">cv. Punajuju</strain>
    </source>
</reference>
<keyword evidence="2" id="KW-1185">Reference proteome</keyword>
<evidence type="ECO:0000313" key="2">
    <source>
        <dbReference type="Proteomes" id="UP001055811"/>
    </source>
</evidence>
<proteinExistence type="predicted"/>